<keyword evidence="5" id="KW-0645">Protease</keyword>
<dbReference type="PANTHER" id="PTHR35864:SF1">
    <property type="entry name" value="ZINC METALLOPROTEASE YWHC-RELATED"/>
    <property type="match status" value="1"/>
</dbReference>
<feature type="transmembrane region" description="Helical" evidence="13">
    <location>
        <begin position="179"/>
        <end position="204"/>
    </location>
</feature>
<keyword evidence="9" id="KW-0862">Zinc</keyword>
<dbReference type="CDD" id="cd06158">
    <property type="entry name" value="S2P-M50_like_1"/>
    <property type="match status" value="1"/>
</dbReference>
<sequence>MESVIILIFQLAILLMSVVIHEFSHGWMAYRLGDSTAKYLGRLTLNPLKHLDFFGSFLLPLAIFAFSGGRAIFGWAKPVPYNPYNLRDQRWGSAKVAAAGPGANLLVALIFGLILRFLPSDISGLAELTQIFSLIVFLNILLAVFNLVPISPLDGSKILFTVLPHSLEGVRVFLERYGLFVLLFFIFFAFQLIFPVIFLIYFLIVGEPPLL</sequence>
<evidence type="ECO:0000256" key="6">
    <source>
        <dbReference type="ARBA" id="ARBA00022692"/>
    </source>
</evidence>
<evidence type="ECO:0000256" key="9">
    <source>
        <dbReference type="ARBA" id="ARBA00022833"/>
    </source>
</evidence>
<evidence type="ECO:0000256" key="10">
    <source>
        <dbReference type="ARBA" id="ARBA00022989"/>
    </source>
</evidence>
<dbReference type="InterPro" id="IPR052348">
    <property type="entry name" value="Metallopeptidase_M50B"/>
</dbReference>
<dbReference type="Proteomes" id="UP000177247">
    <property type="component" value="Unassembled WGS sequence"/>
</dbReference>
<dbReference type="GO" id="GO:0046872">
    <property type="term" value="F:metal ion binding"/>
    <property type="evidence" value="ECO:0007669"/>
    <property type="project" value="UniProtKB-KW"/>
</dbReference>
<feature type="domain" description="Peptidase M50" evidence="14">
    <location>
        <begin position="128"/>
        <end position="167"/>
    </location>
</feature>
<feature type="transmembrane region" description="Helical" evidence="13">
    <location>
        <begin position="130"/>
        <end position="148"/>
    </location>
</feature>
<reference evidence="15 16" key="1">
    <citation type="journal article" date="2016" name="Nat. Commun.">
        <title>Thousands of microbial genomes shed light on interconnected biogeochemical processes in an aquifer system.</title>
        <authorList>
            <person name="Anantharaman K."/>
            <person name="Brown C.T."/>
            <person name="Hug L.A."/>
            <person name="Sharon I."/>
            <person name="Castelle C.J."/>
            <person name="Probst A.J."/>
            <person name="Thomas B.C."/>
            <person name="Singh A."/>
            <person name="Wilkins M.J."/>
            <person name="Karaoz U."/>
            <person name="Brodie E.L."/>
            <person name="Williams K.H."/>
            <person name="Hubbard S.S."/>
            <person name="Banfield J.F."/>
        </authorList>
    </citation>
    <scope>NUCLEOTIDE SEQUENCE [LARGE SCALE GENOMIC DNA]</scope>
</reference>
<evidence type="ECO:0000313" key="15">
    <source>
        <dbReference type="EMBL" id="OGZ38541.1"/>
    </source>
</evidence>
<dbReference type="PANTHER" id="PTHR35864">
    <property type="entry name" value="ZINC METALLOPROTEASE MJ0611-RELATED"/>
    <property type="match status" value="1"/>
</dbReference>
<evidence type="ECO:0000256" key="3">
    <source>
        <dbReference type="ARBA" id="ARBA00007931"/>
    </source>
</evidence>
<evidence type="ECO:0000256" key="8">
    <source>
        <dbReference type="ARBA" id="ARBA00022801"/>
    </source>
</evidence>
<evidence type="ECO:0000256" key="7">
    <source>
        <dbReference type="ARBA" id="ARBA00022723"/>
    </source>
</evidence>
<protein>
    <recommendedName>
        <fullName evidence="14">Peptidase M50 domain-containing protein</fullName>
    </recommendedName>
</protein>
<comment type="cofactor">
    <cofactor evidence="1">
        <name>Zn(2+)</name>
        <dbReference type="ChEBI" id="CHEBI:29105"/>
    </cofactor>
</comment>
<evidence type="ECO:0000259" key="14">
    <source>
        <dbReference type="Pfam" id="PF02163"/>
    </source>
</evidence>
<comment type="subcellular location">
    <subcellularLocation>
        <location evidence="2">Cell membrane</location>
        <topology evidence="2">Multi-pass membrane protein</topology>
    </subcellularLocation>
</comment>
<dbReference type="AlphaFoldDB" id="A0A1G2FLY1"/>
<keyword evidence="4" id="KW-1003">Cell membrane</keyword>
<keyword evidence="7" id="KW-0479">Metal-binding</keyword>
<accession>A0A1G2FLY1</accession>
<name>A0A1G2FLY1_9BACT</name>
<comment type="caution">
    <text evidence="15">The sequence shown here is derived from an EMBL/GenBank/DDBJ whole genome shotgun (WGS) entry which is preliminary data.</text>
</comment>
<dbReference type="EMBL" id="MHNC01000023">
    <property type="protein sequence ID" value="OGZ38541.1"/>
    <property type="molecule type" value="Genomic_DNA"/>
</dbReference>
<dbReference type="GO" id="GO:0008237">
    <property type="term" value="F:metallopeptidase activity"/>
    <property type="evidence" value="ECO:0007669"/>
    <property type="project" value="UniProtKB-KW"/>
</dbReference>
<comment type="similarity">
    <text evidence="3">Belongs to the peptidase M50B family.</text>
</comment>
<feature type="transmembrane region" description="Helical" evidence="13">
    <location>
        <begin position="96"/>
        <end position="118"/>
    </location>
</feature>
<proteinExistence type="inferred from homology"/>
<feature type="domain" description="Peptidase M50" evidence="14">
    <location>
        <begin position="11"/>
        <end position="118"/>
    </location>
</feature>
<evidence type="ECO:0000256" key="13">
    <source>
        <dbReference type="SAM" id="Phobius"/>
    </source>
</evidence>
<keyword evidence="8" id="KW-0378">Hydrolase</keyword>
<keyword evidence="12 13" id="KW-0472">Membrane</keyword>
<evidence type="ECO:0000256" key="11">
    <source>
        <dbReference type="ARBA" id="ARBA00023049"/>
    </source>
</evidence>
<feature type="transmembrane region" description="Helical" evidence="13">
    <location>
        <begin position="57"/>
        <end position="76"/>
    </location>
</feature>
<keyword evidence="10 13" id="KW-1133">Transmembrane helix</keyword>
<evidence type="ECO:0000256" key="2">
    <source>
        <dbReference type="ARBA" id="ARBA00004651"/>
    </source>
</evidence>
<dbReference type="InterPro" id="IPR008915">
    <property type="entry name" value="Peptidase_M50"/>
</dbReference>
<evidence type="ECO:0000256" key="4">
    <source>
        <dbReference type="ARBA" id="ARBA00022475"/>
    </source>
</evidence>
<dbReference type="Pfam" id="PF02163">
    <property type="entry name" value="Peptidase_M50"/>
    <property type="match status" value="2"/>
</dbReference>
<gene>
    <name evidence="15" type="ORF">A3E90_01980</name>
</gene>
<keyword evidence="6 13" id="KW-0812">Transmembrane</keyword>
<dbReference type="InterPro" id="IPR044537">
    <property type="entry name" value="Rip2-like"/>
</dbReference>
<dbReference type="GO" id="GO:0005886">
    <property type="term" value="C:plasma membrane"/>
    <property type="evidence" value="ECO:0007669"/>
    <property type="project" value="UniProtKB-SubCell"/>
</dbReference>
<evidence type="ECO:0000313" key="16">
    <source>
        <dbReference type="Proteomes" id="UP000177247"/>
    </source>
</evidence>
<organism evidence="15 16">
    <name type="scientific">Candidatus Portnoybacteria bacterium RIFCSPHIGHO2_12_FULL_40_11</name>
    <dbReference type="NCBI Taxonomy" id="1801998"/>
    <lineage>
        <taxon>Bacteria</taxon>
        <taxon>Candidatus Portnoyibacteriota</taxon>
    </lineage>
</organism>
<evidence type="ECO:0000256" key="1">
    <source>
        <dbReference type="ARBA" id="ARBA00001947"/>
    </source>
</evidence>
<evidence type="ECO:0000256" key="12">
    <source>
        <dbReference type="ARBA" id="ARBA00023136"/>
    </source>
</evidence>
<keyword evidence="11" id="KW-0482">Metalloprotease</keyword>
<dbReference type="GO" id="GO:0006508">
    <property type="term" value="P:proteolysis"/>
    <property type="evidence" value="ECO:0007669"/>
    <property type="project" value="UniProtKB-KW"/>
</dbReference>
<evidence type="ECO:0000256" key="5">
    <source>
        <dbReference type="ARBA" id="ARBA00022670"/>
    </source>
</evidence>